<dbReference type="Proteomes" id="UP000190037">
    <property type="component" value="Unassembled WGS sequence"/>
</dbReference>
<gene>
    <name evidence="3" type="ORF">B4N89_28305</name>
</gene>
<proteinExistence type="predicted"/>
<dbReference type="AlphaFoldDB" id="A0A1T3P5P5"/>
<keyword evidence="2" id="KW-0472">Membrane</keyword>
<dbReference type="STRING" id="159449.B4N89_28305"/>
<feature type="region of interest" description="Disordered" evidence="1">
    <location>
        <begin position="53"/>
        <end position="75"/>
    </location>
</feature>
<evidence type="ECO:0000313" key="3">
    <source>
        <dbReference type="EMBL" id="OPC84312.1"/>
    </source>
</evidence>
<dbReference type="EMBL" id="MWQN01000001">
    <property type="protein sequence ID" value="OPC84312.1"/>
    <property type="molecule type" value="Genomic_DNA"/>
</dbReference>
<feature type="transmembrane region" description="Helical" evidence="2">
    <location>
        <begin position="6"/>
        <end position="27"/>
    </location>
</feature>
<protein>
    <submittedName>
        <fullName evidence="3">Uncharacterized protein</fullName>
    </submittedName>
</protein>
<keyword evidence="2" id="KW-0812">Transmembrane</keyword>
<accession>A0A1T3P5P5</accession>
<keyword evidence="2" id="KW-1133">Transmembrane helix</keyword>
<name>A0A1T3P5P5_9ACTN</name>
<evidence type="ECO:0000313" key="4">
    <source>
        <dbReference type="Proteomes" id="UP000190037"/>
    </source>
</evidence>
<sequence>MLPWVLLFLVLVLVGLGVLAWFAVRLFGDVRRLGKTVADAADRLSVAAAELDEAGRPAARDDVVPHARSASAHRH</sequence>
<reference evidence="3 4" key="1">
    <citation type="submission" date="2017-03" db="EMBL/GenBank/DDBJ databases">
        <title>Draft genome sequence of Streptomyces scabrisporus NF3, endophyte isolated from Amphipterygium adstringens.</title>
        <authorList>
            <person name="Vazquez M."/>
            <person name="Ceapa C.D."/>
            <person name="Rodriguez Luna D."/>
            <person name="Sanchez Esquivel S."/>
        </authorList>
    </citation>
    <scope>NUCLEOTIDE SEQUENCE [LARGE SCALE GENOMIC DNA]</scope>
    <source>
        <strain evidence="3 4">NF3</strain>
    </source>
</reference>
<keyword evidence="4" id="KW-1185">Reference proteome</keyword>
<organism evidence="3 4">
    <name type="scientific">Embleya scabrispora</name>
    <dbReference type="NCBI Taxonomy" id="159449"/>
    <lineage>
        <taxon>Bacteria</taxon>
        <taxon>Bacillati</taxon>
        <taxon>Actinomycetota</taxon>
        <taxon>Actinomycetes</taxon>
        <taxon>Kitasatosporales</taxon>
        <taxon>Streptomycetaceae</taxon>
        <taxon>Embleya</taxon>
    </lineage>
</organism>
<evidence type="ECO:0000256" key="1">
    <source>
        <dbReference type="SAM" id="MobiDB-lite"/>
    </source>
</evidence>
<evidence type="ECO:0000256" key="2">
    <source>
        <dbReference type="SAM" id="Phobius"/>
    </source>
</evidence>
<comment type="caution">
    <text evidence="3">The sequence shown here is derived from an EMBL/GenBank/DDBJ whole genome shotgun (WGS) entry which is preliminary data.</text>
</comment>
<dbReference type="RefSeq" id="WP_078978607.1">
    <property type="nucleotide sequence ID" value="NZ_MWQN01000001.1"/>
</dbReference>
<feature type="compositionally biased region" description="Basic and acidic residues" evidence="1">
    <location>
        <begin position="53"/>
        <end position="65"/>
    </location>
</feature>